<dbReference type="AlphaFoldDB" id="A0A914CCK8"/>
<keyword evidence="2" id="KW-0812">Transmembrane</keyword>
<organism evidence="3 4">
    <name type="scientific">Acrobeloides nanus</name>
    <dbReference type="NCBI Taxonomy" id="290746"/>
    <lineage>
        <taxon>Eukaryota</taxon>
        <taxon>Metazoa</taxon>
        <taxon>Ecdysozoa</taxon>
        <taxon>Nematoda</taxon>
        <taxon>Chromadorea</taxon>
        <taxon>Rhabditida</taxon>
        <taxon>Tylenchina</taxon>
        <taxon>Cephalobomorpha</taxon>
        <taxon>Cephaloboidea</taxon>
        <taxon>Cephalobidae</taxon>
        <taxon>Acrobeloides</taxon>
    </lineage>
</organism>
<feature type="region of interest" description="Disordered" evidence="1">
    <location>
        <begin position="44"/>
        <end position="67"/>
    </location>
</feature>
<evidence type="ECO:0000256" key="2">
    <source>
        <dbReference type="SAM" id="Phobius"/>
    </source>
</evidence>
<keyword evidence="3" id="KW-1185">Reference proteome</keyword>
<reference evidence="4" key="1">
    <citation type="submission" date="2022-11" db="UniProtKB">
        <authorList>
            <consortium name="WormBaseParasite"/>
        </authorList>
    </citation>
    <scope>IDENTIFICATION</scope>
</reference>
<keyword evidence="2" id="KW-1133">Transmembrane helix</keyword>
<feature type="compositionally biased region" description="Polar residues" evidence="1">
    <location>
        <begin position="53"/>
        <end position="67"/>
    </location>
</feature>
<sequence>MTDRQAIRRKNQGRLLIMLGLSGVLVLFVLIIIYVVAFSSTEEENEGFDPETHTNVYNTTQASIKSR</sequence>
<accession>A0A914CCK8</accession>
<dbReference type="WBParaSite" id="ACRNAN_Path_832.g3189.t1">
    <property type="protein sequence ID" value="ACRNAN_Path_832.g3189.t1"/>
    <property type="gene ID" value="ACRNAN_Path_832.g3189"/>
</dbReference>
<proteinExistence type="predicted"/>
<keyword evidence="2" id="KW-0472">Membrane</keyword>
<name>A0A914CCK8_9BILA</name>
<protein>
    <submittedName>
        <fullName evidence="4">Uncharacterized protein</fullName>
    </submittedName>
</protein>
<feature type="transmembrane region" description="Helical" evidence="2">
    <location>
        <begin position="15"/>
        <end position="37"/>
    </location>
</feature>
<evidence type="ECO:0000313" key="3">
    <source>
        <dbReference type="Proteomes" id="UP000887540"/>
    </source>
</evidence>
<dbReference type="Proteomes" id="UP000887540">
    <property type="component" value="Unplaced"/>
</dbReference>
<evidence type="ECO:0000313" key="4">
    <source>
        <dbReference type="WBParaSite" id="ACRNAN_Path_832.g3189.t1"/>
    </source>
</evidence>
<evidence type="ECO:0000256" key="1">
    <source>
        <dbReference type="SAM" id="MobiDB-lite"/>
    </source>
</evidence>